<sequence length="388" mass="40801">MKCFVAISVLLFASGAYGFLGNLFPGWGLDVGGSVGIGGTGVGTGLQIGNTGASGGTDYSKGTGAGAGATLSLGPFGKISLGFGLGSGSKPSGNYPSQGIFSWLPRAGYDNSAQFLATVRGLFDRFPLFKAIESTDSPAAMYQIYNALRNDPGLVNQILAYIGTLGEEGKQGILFILNQIMSMVPNAELNIDLLPGVSSAQREQYRLLINSLSPTSKQLVRFTLCSLSPQQQVKALNNLVQIYGGSIGQPGVQVNVSPGSLQNVVNTATTNIVIPEFNNGGSTNINTGGTGGSFTITNIFYNKPQMQTQLDTFWSRLTPPTEASLRAALTKLDNNGQQAVLTYLIQASASILATPNTKIVFDDTTIQNVITMYRSNQLGNANVEIVEV</sequence>
<keyword evidence="3" id="KW-1185">Reference proteome</keyword>
<feature type="chain" id="PRO_5024336785" evidence="1">
    <location>
        <begin position="19"/>
        <end position="388"/>
    </location>
</feature>
<evidence type="ECO:0000313" key="2">
    <source>
        <dbReference type="EMBL" id="KAB0791340.1"/>
    </source>
</evidence>
<dbReference type="EMBL" id="VVIM01000011">
    <property type="protein sequence ID" value="KAB0791340.1"/>
    <property type="molecule type" value="Genomic_DNA"/>
</dbReference>
<proteinExistence type="predicted"/>
<dbReference type="AlphaFoldDB" id="A0A5N4A1Y1"/>
<gene>
    <name evidence="2" type="ORF">PPYR_03140</name>
</gene>
<reference evidence="2 3" key="1">
    <citation type="journal article" date="2018" name="Elife">
        <title>Firefly genomes illuminate parallel origins of bioluminescence in beetles.</title>
        <authorList>
            <person name="Fallon T.R."/>
            <person name="Lower S.E."/>
            <person name="Chang C.H."/>
            <person name="Bessho-Uehara M."/>
            <person name="Martin G.J."/>
            <person name="Bewick A.J."/>
            <person name="Behringer M."/>
            <person name="Debat H.J."/>
            <person name="Wong I."/>
            <person name="Day J.C."/>
            <person name="Suvorov A."/>
            <person name="Silva C.J."/>
            <person name="Stanger-Hall K.F."/>
            <person name="Hall D.W."/>
            <person name="Schmitz R.J."/>
            <person name="Nelson D.R."/>
            <person name="Lewis S.M."/>
            <person name="Shigenobu S."/>
            <person name="Bybee S.M."/>
            <person name="Larracuente A.M."/>
            <person name="Oba Y."/>
            <person name="Weng J.K."/>
        </authorList>
    </citation>
    <scope>NUCLEOTIDE SEQUENCE [LARGE SCALE GENOMIC DNA]</scope>
    <source>
        <strain evidence="2">1611_PpyrPB1</strain>
        <tissue evidence="2">Whole body</tissue>
    </source>
</reference>
<evidence type="ECO:0000256" key="1">
    <source>
        <dbReference type="SAM" id="SignalP"/>
    </source>
</evidence>
<name>A0A5N4A1Y1_PHOPY</name>
<dbReference type="InParanoid" id="A0A5N4A1Y1"/>
<keyword evidence="1" id="KW-0732">Signal</keyword>
<comment type="caution">
    <text evidence="2">The sequence shown here is derived from an EMBL/GenBank/DDBJ whole genome shotgun (WGS) entry which is preliminary data.</text>
</comment>
<evidence type="ECO:0000313" key="3">
    <source>
        <dbReference type="Proteomes" id="UP000327044"/>
    </source>
</evidence>
<dbReference type="Proteomes" id="UP000327044">
    <property type="component" value="Unassembled WGS sequence"/>
</dbReference>
<feature type="signal peptide" evidence="1">
    <location>
        <begin position="1"/>
        <end position="18"/>
    </location>
</feature>
<protein>
    <submittedName>
        <fullName evidence="2">Uncharacterized protein</fullName>
    </submittedName>
</protein>
<accession>A0A5N4A1Y1</accession>
<organism evidence="2 3">
    <name type="scientific">Photinus pyralis</name>
    <name type="common">Common eastern firefly</name>
    <name type="synonym">Lampyris pyralis</name>
    <dbReference type="NCBI Taxonomy" id="7054"/>
    <lineage>
        <taxon>Eukaryota</taxon>
        <taxon>Metazoa</taxon>
        <taxon>Ecdysozoa</taxon>
        <taxon>Arthropoda</taxon>
        <taxon>Hexapoda</taxon>
        <taxon>Insecta</taxon>
        <taxon>Pterygota</taxon>
        <taxon>Neoptera</taxon>
        <taxon>Endopterygota</taxon>
        <taxon>Coleoptera</taxon>
        <taxon>Polyphaga</taxon>
        <taxon>Elateriformia</taxon>
        <taxon>Elateroidea</taxon>
        <taxon>Lampyridae</taxon>
        <taxon>Lampyrinae</taxon>
        <taxon>Photinus</taxon>
    </lineage>
</organism>